<proteinExistence type="inferred from homology"/>
<dbReference type="GO" id="GO:0016491">
    <property type="term" value="F:oxidoreductase activity"/>
    <property type="evidence" value="ECO:0007669"/>
    <property type="project" value="UniProtKB-KW"/>
</dbReference>
<dbReference type="SUPFAM" id="SSF51735">
    <property type="entry name" value="NAD(P)-binding Rossmann-fold domains"/>
    <property type="match status" value="1"/>
</dbReference>
<gene>
    <name evidence="4" type="ORF">AWL63_19875</name>
</gene>
<dbReference type="PRINTS" id="PR00080">
    <property type="entry name" value="SDRFAMILY"/>
</dbReference>
<evidence type="ECO:0000313" key="5">
    <source>
        <dbReference type="Proteomes" id="UP000094256"/>
    </source>
</evidence>
<dbReference type="STRING" id="1560345.AWL63_19875"/>
<keyword evidence="5" id="KW-1185">Reference proteome</keyword>
<dbReference type="OrthoDB" id="7191281at2"/>
<protein>
    <recommendedName>
        <fullName evidence="6">Short-chain dehydrogenase</fullName>
    </recommendedName>
</protein>
<sequence length="273" mass="28484">MTAYAFAGKTAFISGAASGIGKAVAIEFGRRGMQVVIADLDIAEAEQVAAAVPNASAVALDVRDEGRWIDALDTAESRHGPLAVMVSNAGIAGSTLPLADTSLSAWAWTRSINLDGAFLGLTHGARRIRASGQPGHLVATASMSVFNVPPNMGTYVATKAAVVAMCEALRQELATQSIGVSVLLPGPVSTRLVEANASRTPSGLDVGESSEVVIDMLRQGRDPADVAVMAADALGTDRFWLFSHPELEHRIDTRTAEMKAAHHESRARLGDGS</sequence>
<dbReference type="InterPro" id="IPR036291">
    <property type="entry name" value="NAD(P)-bd_dom_sf"/>
</dbReference>
<dbReference type="PANTHER" id="PTHR43180:SF66">
    <property type="entry name" value="SHORT-CHAIN DEHYDROGENASE_REDUCTASE FAMILY PROTEIN"/>
    <property type="match status" value="1"/>
</dbReference>
<dbReference type="EMBL" id="CP014168">
    <property type="protein sequence ID" value="AOH85878.1"/>
    <property type="molecule type" value="Genomic_DNA"/>
</dbReference>
<dbReference type="Gene3D" id="3.40.50.720">
    <property type="entry name" value="NAD(P)-binding Rossmann-like Domain"/>
    <property type="match status" value="1"/>
</dbReference>
<evidence type="ECO:0000256" key="1">
    <source>
        <dbReference type="ARBA" id="ARBA00006484"/>
    </source>
</evidence>
<dbReference type="AlphaFoldDB" id="A0A1B3ZEM1"/>
<dbReference type="CDD" id="cd05233">
    <property type="entry name" value="SDR_c"/>
    <property type="match status" value="1"/>
</dbReference>
<evidence type="ECO:0000256" key="2">
    <source>
        <dbReference type="ARBA" id="ARBA00023002"/>
    </source>
</evidence>
<dbReference type="PANTHER" id="PTHR43180">
    <property type="entry name" value="3-OXOACYL-(ACYL-CARRIER-PROTEIN) REDUCTASE (AFU_ORTHOLOGUE AFUA_6G11210)"/>
    <property type="match status" value="1"/>
</dbReference>
<organism evidence="4 5">
    <name type="scientific">Sphingomonas panacis</name>
    <dbReference type="NCBI Taxonomy" id="1560345"/>
    <lineage>
        <taxon>Bacteria</taxon>
        <taxon>Pseudomonadati</taxon>
        <taxon>Pseudomonadota</taxon>
        <taxon>Alphaproteobacteria</taxon>
        <taxon>Sphingomonadales</taxon>
        <taxon>Sphingomonadaceae</taxon>
        <taxon>Sphingomonas</taxon>
    </lineage>
</organism>
<dbReference type="PRINTS" id="PR00081">
    <property type="entry name" value="GDHRDH"/>
</dbReference>
<keyword evidence="2" id="KW-0560">Oxidoreductase</keyword>
<accession>A0A1B3ZEM1</accession>
<evidence type="ECO:0008006" key="6">
    <source>
        <dbReference type="Google" id="ProtNLM"/>
    </source>
</evidence>
<dbReference type="KEGG" id="span:AWL63_19875"/>
<reference evidence="4 5" key="1">
    <citation type="submission" date="2016-01" db="EMBL/GenBank/DDBJ databases">
        <title>Complete genome and mega plasmid sequence of Sphingomonas panacis DCY99 elicits systemic resistance in rice to Xanthomonas oryzae.</title>
        <authorList>
            <person name="Kim Y.J."/>
            <person name="Yang D.C."/>
            <person name="Sing P."/>
        </authorList>
    </citation>
    <scope>NUCLEOTIDE SEQUENCE [LARGE SCALE GENOMIC DNA]</scope>
    <source>
        <strain evidence="4 5">DCY99</strain>
    </source>
</reference>
<dbReference type="Pfam" id="PF00106">
    <property type="entry name" value="adh_short"/>
    <property type="match status" value="1"/>
</dbReference>
<dbReference type="RefSeq" id="WP_069206405.1">
    <property type="nucleotide sequence ID" value="NZ_CP014168.1"/>
</dbReference>
<dbReference type="Proteomes" id="UP000094256">
    <property type="component" value="Chromosome"/>
</dbReference>
<evidence type="ECO:0000313" key="4">
    <source>
        <dbReference type="EMBL" id="AOH85878.1"/>
    </source>
</evidence>
<dbReference type="InterPro" id="IPR020904">
    <property type="entry name" value="Sc_DH/Rdtase_CS"/>
</dbReference>
<evidence type="ECO:0000256" key="3">
    <source>
        <dbReference type="RuleBase" id="RU000363"/>
    </source>
</evidence>
<comment type="similarity">
    <text evidence="1 3">Belongs to the short-chain dehydrogenases/reductases (SDR) family.</text>
</comment>
<name>A0A1B3ZEM1_9SPHN</name>
<dbReference type="InterPro" id="IPR002347">
    <property type="entry name" value="SDR_fam"/>
</dbReference>
<dbReference type="PROSITE" id="PS00061">
    <property type="entry name" value="ADH_SHORT"/>
    <property type="match status" value="1"/>
</dbReference>